<protein>
    <submittedName>
        <fullName evidence="1">Uncharacterized protein</fullName>
    </submittedName>
</protein>
<keyword evidence="2" id="KW-1185">Reference proteome</keyword>
<dbReference type="EMBL" id="NQWH01000013">
    <property type="protein sequence ID" value="PHP27523.1"/>
    <property type="molecule type" value="Genomic_DNA"/>
</dbReference>
<sequence>MKKRVAQLEQAAGQVSDEITMIYYVQMSNQCGQWVETPHSAMILPSAEHEGVTLRWPGNQRPAVFDARVSDMHQRIHGCRPELEGWSK</sequence>
<gene>
    <name evidence="1" type="ORF">CJ301_10205</name>
</gene>
<dbReference type="AlphaFoldDB" id="A0A2G1MFJ6"/>
<accession>A0A2G1MFJ6</accession>
<name>A0A2G1MFJ6_9RHOB</name>
<evidence type="ECO:0000313" key="2">
    <source>
        <dbReference type="Proteomes" id="UP000221860"/>
    </source>
</evidence>
<comment type="caution">
    <text evidence="1">The sequence shown here is derived from an EMBL/GenBank/DDBJ whole genome shotgun (WGS) entry which is preliminary data.</text>
</comment>
<organism evidence="1 2">
    <name type="scientific">Limimaricola cinnabarinus</name>
    <dbReference type="NCBI Taxonomy" id="1125964"/>
    <lineage>
        <taxon>Bacteria</taxon>
        <taxon>Pseudomonadati</taxon>
        <taxon>Pseudomonadota</taxon>
        <taxon>Alphaproteobacteria</taxon>
        <taxon>Rhodobacterales</taxon>
        <taxon>Paracoccaceae</taxon>
        <taxon>Limimaricola</taxon>
    </lineage>
</organism>
<proteinExistence type="predicted"/>
<reference evidence="1 2" key="1">
    <citation type="submission" date="2017-08" db="EMBL/GenBank/DDBJ databases">
        <title>Draft Genome Sequence of Loktanella cinnabarina Strain XM1, Isolated from Coastal Surface Water.</title>
        <authorList>
            <person name="Ma R."/>
            <person name="Wang J."/>
            <person name="Wang Q."/>
            <person name="Ma Z."/>
            <person name="Li J."/>
            <person name="Chen L."/>
        </authorList>
    </citation>
    <scope>NUCLEOTIDE SEQUENCE [LARGE SCALE GENOMIC DNA]</scope>
    <source>
        <strain evidence="1 2">XM1</strain>
    </source>
</reference>
<evidence type="ECO:0000313" key="1">
    <source>
        <dbReference type="EMBL" id="PHP27523.1"/>
    </source>
</evidence>
<dbReference type="Proteomes" id="UP000221860">
    <property type="component" value="Unassembled WGS sequence"/>
</dbReference>